<dbReference type="Gene3D" id="3.40.50.10580">
    <property type="entry name" value="ATPase, V1 complex, subunit F"/>
    <property type="match status" value="1"/>
</dbReference>
<comment type="similarity">
    <text evidence="1">Belongs to the V-ATPase F subunit family.</text>
</comment>
<proteinExistence type="inferred from homology"/>
<gene>
    <name evidence="4" type="ORF">LKD81_02480</name>
</gene>
<dbReference type="SUPFAM" id="SSF159468">
    <property type="entry name" value="AtpF-like"/>
    <property type="match status" value="1"/>
</dbReference>
<dbReference type="Pfam" id="PF01990">
    <property type="entry name" value="ATP-synt_F"/>
    <property type="match status" value="1"/>
</dbReference>
<dbReference type="RefSeq" id="WP_308452657.1">
    <property type="nucleotide sequence ID" value="NZ_JAJEQR010000005.1"/>
</dbReference>
<evidence type="ECO:0000313" key="5">
    <source>
        <dbReference type="Proteomes" id="UP001198182"/>
    </source>
</evidence>
<accession>A0AAE3JFM3</accession>
<evidence type="ECO:0000256" key="1">
    <source>
        <dbReference type="ARBA" id="ARBA00010148"/>
    </source>
</evidence>
<organism evidence="4 5">
    <name type="scientific">Hominifimenecus microfluidus</name>
    <dbReference type="NCBI Taxonomy" id="2885348"/>
    <lineage>
        <taxon>Bacteria</taxon>
        <taxon>Bacillati</taxon>
        <taxon>Bacillota</taxon>
        <taxon>Clostridia</taxon>
        <taxon>Lachnospirales</taxon>
        <taxon>Lachnospiraceae</taxon>
        <taxon>Hominifimenecus</taxon>
    </lineage>
</organism>
<dbReference type="InterPro" id="IPR008218">
    <property type="entry name" value="ATPase_V1-cplx_f_g_su"/>
</dbReference>
<sequence length="107" mass="11630">MAKIGVIGDSASVLGFKAFGLETFACEDVSEAAHILHRIAKEGYGIIYITERFYKDMQDDVAKYFDMRVPAIIPIPGIDGTYGIGISNVKRSVERAVGADILFGGDR</sequence>
<evidence type="ECO:0000256" key="2">
    <source>
        <dbReference type="ARBA" id="ARBA00022448"/>
    </source>
</evidence>
<dbReference type="AlphaFoldDB" id="A0AAE3JFM3"/>
<name>A0AAE3JFM3_9FIRM</name>
<dbReference type="Proteomes" id="UP001198182">
    <property type="component" value="Unassembled WGS sequence"/>
</dbReference>
<evidence type="ECO:0000256" key="3">
    <source>
        <dbReference type="ARBA" id="ARBA00023065"/>
    </source>
</evidence>
<reference evidence="4" key="1">
    <citation type="submission" date="2021-10" db="EMBL/GenBank/DDBJ databases">
        <title>Anaerobic single-cell dispensing facilitates the cultivation of human gut bacteria.</title>
        <authorList>
            <person name="Afrizal A."/>
        </authorList>
    </citation>
    <scope>NUCLEOTIDE SEQUENCE</scope>
    <source>
        <strain evidence="4">CLA-AA-H215</strain>
    </source>
</reference>
<dbReference type="GO" id="GO:0046961">
    <property type="term" value="F:proton-transporting ATPase activity, rotational mechanism"/>
    <property type="evidence" value="ECO:0007669"/>
    <property type="project" value="InterPro"/>
</dbReference>
<comment type="caution">
    <text evidence="4">The sequence shown here is derived from an EMBL/GenBank/DDBJ whole genome shotgun (WGS) entry which is preliminary data.</text>
</comment>
<keyword evidence="3" id="KW-0406">Ion transport</keyword>
<keyword evidence="2" id="KW-0813">Transport</keyword>
<keyword evidence="5" id="KW-1185">Reference proteome</keyword>
<evidence type="ECO:0000313" key="4">
    <source>
        <dbReference type="EMBL" id="MCC2229871.1"/>
    </source>
</evidence>
<protein>
    <submittedName>
        <fullName evidence="4">V-type ATP synthase subunit F</fullName>
    </submittedName>
</protein>
<dbReference type="InterPro" id="IPR036906">
    <property type="entry name" value="ATPase_V1_fsu_sf"/>
</dbReference>
<dbReference type="EMBL" id="JAJEQR010000005">
    <property type="protein sequence ID" value="MCC2229871.1"/>
    <property type="molecule type" value="Genomic_DNA"/>
</dbReference>
<dbReference type="NCBIfam" id="NF002384">
    <property type="entry name" value="PRK01395.1"/>
    <property type="match status" value="1"/>
</dbReference>